<feature type="compositionally biased region" description="Basic and acidic residues" evidence="1">
    <location>
        <begin position="521"/>
        <end position="530"/>
    </location>
</feature>
<dbReference type="InterPro" id="IPR032790">
    <property type="entry name" value="GDE_C"/>
</dbReference>
<evidence type="ECO:0000256" key="1">
    <source>
        <dbReference type="SAM" id="MobiDB-lite"/>
    </source>
</evidence>
<dbReference type="Pfam" id="PF06202">
    <property type="entry name" value="GDE_C"/>
    <property type="match status" value="1"/>
</dbReference>
<name>A0A6P6Y9T1_DERPT</name>
<sequence length="565" mass="63773">MDDLPRMLLLASTQFTGIVNDTQLSKSVRFSTSAGLPHFANSYMREWGRDTFISAPGLFVTTERFDELESIIVSYLQVTRHYLVPNLLDGGTKPRYNCRDAIWFLFYTTICYDKYSPRCIDFLQTYVEADPLKGKNSTEKRKFKIIDLLIKLLLIYEEGIDFIEENAGPEIDEHMTEEGFHITLKKDENSFIVGGNKHNCLTWMDKMGSSVEAKNKGVPSTSRNGAPIELTALCLYSLRWVLSLNERGIIINIPANILNGETLGNLSNRTLGLATSVNRMSGEDAALPVFVNQGYIKLYYKPFSLSKALLMTATQSARRTKKKTVEQLLGPTETLSTSHYKKLFTDKLAKHAYKFIQACDKVFDNISKNIQAADVISPMTKYFNFDFLKLGNTFLISTKLIFTEIGLRKQLVQHSTVLDNNQPSLLLSKEDIPTQIISVPMSNDLENKEFTFNSPKTIKSKDLKINIDSFTPSSRSTVDFSEMSINSEIVSKTARKAKIKPAEVKKKTKTATSTTKKRQAKKDSDDENLVKSKPRRKQTSNDSEKQTEDDVLIDGSLETNGQFSS</sequence>
<organism evidence="3 4">
    <name type="scientific">Dermatophagoides pteronyssinus</name>
    <name type="common">European house dust mite</name>
    <dbReference type="NCBI Taxonomy" id="6956"/>
    <lineage>
        <taxon>Eukaryota</taxon>
        <taxon>Metazoa</taxon>
        <taxon>Ecdysozoa</taxon>
        <taxon>Arthropoda</taxon>
        <taxon>Chelicerata</taxon>
        <taxon>Arachnida</taxon>
        <taxon>Acari</taxon>
        <taxon>Acariformes</taxon>
        <taxon>Sarcoptiformes</taxon>
        <taxon>Astigmata</taxon>
        <taxon>Psoroptidia</taxon>
        <taxon>Analgoidea</taxon>
        <taxon>Pyroglyphidae</taxon>
        <taxon>Dermatophagoidinae</taxon>
        <taxon>Dermatophagoides</taxon>
    </lineage>
</organism>
<dbReference type="PANTHER" id="PTHR10569:SF2">
    <property type="entry name" value="GLYCOGEN DEBRANCHING ENZYME"/>
    <property type="match status" value="1"/>
</dbReference>
<accession>A0A6P6Y9T1</accession>
<dbReference type="Proteomes" id="UP000515146">
    <property type="component" value="Unplaced"/>
</dbReference>
<gene>
    <name evidence="4" type="primary">LOC113796103</name>
</gene>
<dbReference type="AlphaFoldDB" id="A0A6P6Y9T1"/>
<keyword evidence="3" id="KW-1185">Reference proteome</keyword>
<evidence type="ECO:0000259" key="2">
    <source>
        <dbReference type="Pfam" id="PF06202"/>
    </source>
</evidence>
<dbReference type="RefSeq" id="XP_027202142.1">
    <property type="nucleotide sequence ID" value="XM_027346341.1"/>
</dbReference>
<feature type="domain" description="Glycogen debranching enzyme C-terminal" evidence="2">
    <location>
        <begin position="26"/>
        <end position="249"/>
    </location>
</feature>
<dbReference type="GO" id="GO:0005980">
    <property type="term" value="P:glycogen catabolic process"/>
    <property type="evidence" value="ECO:0007669"/>
    <property type="project" value="InterPro"/>
</dbReference>
<dbReference type="KEGG" id="dpte:113796103"/>
<evidence type="ECO:0000313" key="3">
    <source>
        <dbReference type="Proteomes" id="UP000515146"/>
    </source>
</evidence>
<dbReference type="PANTHER" id="PTHR10569">
    <property type="entry name" value="GLYCOGEN DEBRANCHING ENZYME"/>
    <property type="match status" value="1"/>
</dbReference>
<dbReference type="InParanoid" id="A0A6P6Y9T1"/>
<evidence type="ECO:0000313" key="4">
    <source>
        <dbReference type="RefSeq" id="XP_027202142.1"/>
    </source>
</evidence>
<dbReference type="SUPFAM" id="SSF48208">
    <property type="entry name" value="Six-hairpin glycosidases"/>
    <property type="match status" value="1"/>
</dbReference>
<dbReference type="GO" id="GO:0004134">
    <property type="term" value="F:4-alpha-glucanotransferase activity"/>
    <property type="evidence" value="ECO:0007669"/>
    <property type="project" value="InterPro"/>
</dbReference>
<dbReference type="InterPro" id="IPR010401">
    <property type="entry name" value="AGL/Gdb1"/>
</dbReference>
<dbReference type="InterPro" id="IPR008928">
    <property type="entry name" value="6-hairpin_glycosidase_sf"/>
</dbReference>
<proteinExistence type="predicted"/>
<dbReference type="GO" id="GO:0004135">
    <property type="term" value="F:amylo-alpha-1,6-glucosidase activity"/>
    <property type="evidence" value="ECO:0007669"/>
    <property type="project" value="InterPro"/>
</dbReference>
<reference evidence="4" key="1">
    <citation type="submission" date="2025-08" db="UniProtKB">
        <authorList>
            <consortium name="RefSeq"/>
        </authorList>
    </citation>
    <scope>IDENTIFICATION</scope>
    <source>
        <strain evidence="4">Airmid</strain>
    </source>
</reference>
<dbReference type="OrthoDB" id="10248904at2759"/>
<feature type="region of interest" description="Disordered" evidence="1">
    <location>
        <begin position="500"/>
        <end position="565"/>
    </location>
</feature>
<protein>
    <submittedName>
        <fullName evidence="4">Uncharacterized protein LOC113796103</fullName>
    </submittedName>
</protein>